<dbReference type="Pfam" id="PF05800">
    <property type="entry name" value="GvpO"/>
    <property type="match status" value="1"/>
</dbReference>
<dbReference type="RefSeq" id="WP_212521400.1">
    <property type="nucleotide sequence ID" value="NZ_JAGSOH010000123.1"/>
</dbReference>
<dbReference type="InterPro" id="IPR008634">
    <property type="entry name" value="Gas-vesicle_GvpO"/>
</dbReference>
<proteinExistence type="predicted"/>
<evidence type="ECO:0000313" key="1">
    <source>
        <dbReference type="EMBL" id="MBR7830270.1"/>
    </source>
</evidence>
<keyword evidence="2" id="KW-1185">Reference proteome</keyword>
<comment type="caution">
    <text evidence="1">The sequence shown here is derived from an EMBL/GenBank/DDBJ whole genome shotgun (WGS) entry which is preliminary data.</text>
</comment>
<sequence>MAADISARDGAAAALKSIGELTGKQTVGVASLEPTDTGWKVGVEVVEERRVPSSGDVLALYETEISLDGDLLSYRRARRYLRGHTGDESGRS</sequence>
<reference evidence="1" key="1">
    <citation type="submission" date="2021-04" db="EMBL/GenBank/DDBJ databases">
        <title>Genome based classification of Actinospica acidithermotolerans sp. nov., an actinobacterium isolated from an Indonesian hot spring.</title>
        <authorList>
            <person name="Kusuma A.B."/>
            <person name="Putra K.E."/>
            <person name="Nafisah S."/>
            <person name="Loh J."/>
            <person name="Nouioui I."/>
            <person name="Goodfellow M."/>
        </authorList>
    </citation>
    <scope>NUCLEOTIDE SEQUENCE</scope>
    <source>
        <strain evidence="1">MGRD01-02</strain>
    </source>
</reference>
<accession>A0A941ECK8</accession>
<evidence type="ECO:0000313" key="2">
    <source>
        <dbReference type="Proteomes" id="UP000676325"/>
    </source>
</evidence>
<gene>
    <name evidence="1" type="ORF">KDK95_28465</name>
</gene>
<dbReference type="AlphaFoldDB" id="A0A941ECK8"/>
<name>A0A941ECK8_9ACTN</name>
<protein>
    <submittedName>
        <fullName evidence="1">Gas vesicle protein</fullName>
    </submittedName>
</protein>
<dbReference type="GO" id="GO:0031412">
    <property type="term" value="P:gas vesicle organization"/>
    <property type="evidence" value="ECO:0007669"/>
    <property type="project" value="InterPro"/>
</dbReference>
<dbReference type="Proteomes" id="UP000676325">
    <property type="component" value="Unassembled WGS sequence"/>
</dbReference>
<dbReference type="EMBL" id="JAGSOH010000123">
    <property type="protein sequence ID" value="MBR7830270.1"/>
    <property type="molecule type" value="Genomic_DNA"/>
</dbReference>
<organism evidence="1 2">
    <name type="scientific">Actinospica acidithermotolerans</name>
    <dbReference type="NCBI Taxonomy" id="2828514"/>
    <lineage>
        <taxon>Bacteria</taxon>
        <taxon>Bacillati</taxon>
        <taxon>Actinomycetota</taxon>
        <taxon>Actinomycetes</taxon>
        <taxon>Catenulisporales</taxon>
        <taxon>Actinospicaceae</taxon>
        <taxon>Actinospica</taxon>
    </lineage>
</organism>